<evidence type="ECO:0000259" key="1">
    <source>
        <dbReference type="PROSITE" id="PS51832"/>
    </source>
</evidence>
<reference evidence="2" key="2">
    <citation type="submission" date="2020-09" db="EMBL/GenBank/DDBJ databases">
        <authorList>
            <person name="Sun Q."/>
            <person name="Ohkuma M."/>
        </authorList>
    </citation>
    <scope>NUCLEOTIDE SEQUENCE</scope>
    <source>
        <strain evidence="2">JCM 30804</strain>
    </source>
</reference>
<evidence type="ECO:0000313" key="3">
    <source>
        <dbReference type="Proteomes" id="UP000613743"/>
    </source>
</evidence>
<protein>
    <submittedName>
        <fullName evidence="2">HD family phosphohydrolase</fullName>
    </submittedName>
</protein>
<sequence length="415" mass="47013">MSKIKKIPVGQLKVGSYVQLPLSWKDHPFLFSNFKIKQAAQLALIKKLPLDHVYINLEKCEDIEIEQDLPQPEAQEINDLSKSMHDEKAARIEAFKKMRRSLTKTEKNFDRSIAKMRSLITKLRSRPLTAVTEAQDLIHDITNQLLSSDNLVLHLMGDAKNDEGIYYHSLNVAVLSMLVAKELKWSQEEIENVGLAALFHDIGMLKVPSQLLRKQTALTTAEINFMKQHPSMGADLAKLAENFPEKALPLIQNHHEFLDGTGYPKGLKKDQLDPSSQLIAVINQYDELCHPNQNIKARTPYSALGYLFKNFKEQLNQEHVGQMIKMLGVYPPGSVVELSSGQFGIVMGVNLDKLLLPKIMVYDTMVPKEQAPIIDLESENLSIVRCLPPAALPEKIFKYLNPRERVNYFFGSESN</sequence>
<accession>A0A917ND31</accession>
<organism evidence="2 3">
    <name type="scientific">Shewanella gelidii</name>
    <dbReference type="NCBI Taxonomy" id="1642821"/>
    <lineage>
        <taxon>Bacteria</taxon>
        <taxon>Pseudomonadati</taxon>
        <taxon>Pseudomonadota</taxon>
        <taxon>Gammaproteobacteria</taxon>
        <taxon>Alteromonadales</taxon>
        <taxon>Shewanellaceae</taxon>
        <taxon>Shewanella</taxon>
    </lineage>
</organism>
<dbReference type="Pfam" id="PF11871">
    <property type="entry name" value="DUF3391"/>
    <property type="match status" value="1"/>
</dbReference>
<dbReference type="InterPro" id="IPR006675">
    <property type="entry name" value="HDIG_dom"/>
</dbReference>
<dbReference type="InterPro" id="IPR003607">
    <property type="entry name" value="HD/PDEase_dom"/>
</dbReference>
<dbReference type="RefSeq" id="WP_188921283.1">
    <property type="nucleotide sequence ID" value="NZ_BMPZ01000007.1"/>
</dbReference>
<dbReference type="InterPro" id="IPR037522">
    <property type="entry name" value="HD_GYP_dom"/>
</dbReference>
<dbReference type="GO" id="GO:0008081">
    <property type="term" value="F:phosphoric diester hydrolase activity"/>
    <property type="evidence" value="ECO:0007669"/>
    <property type="project" value="UniProtKB-ARBA"/>
</dbReference>
<evidence type="ECO:0000313" key="2">
    <source>
        <dbReference type="EMBL" id="GGI86002.1"/>
    </source>
</evidence>
<feature type="domain" description="HD-GYP" evidence="1">
    <location>
        <begin position="143"/>
        <end position="339"/>
    </location>
</feature>
<gene>
    <name evidence="2" type="ORF">GCM10009332_24150</name>
</gene>
<dbReference type="Proteomes" id="UP000613743">
    <property type="component" value="Unassembled WGS sequence"/>
</dbReference>
<reference evidence="2" key="1">
    <citation type="journal article" date="2014" name="Int. J. Syst. Evol. Microbiol.">
        <title>Complete genome sequence of Corynebacterium casei LMG S-19264T (=DSM 44701T), isolated from a smear-ripened cheese.</title>
        <authorList>
            <consortium name="US DOE Joint Genome Institute (JGI-PGF)"/>
            <person name="Walter F."/>
            <person name="Albersmeier A."/>
            <person name="Kalinowski J."/>
            <person name="Ruckert C."/>
        </authorList>
    </citation>
    <scope>NUCLEOTIDE SEQUENCE</scope>
    <source>
        <strain evidence="2">JCM 30804</strain>
    </source>
</reference>
<dbReference type="InterPro" id="IPR021812">
    <property type="entry name" value="DUF3391"/>
</dbReference>
<dbReference type="PANTHER" id="PTHR43155">
    <property type="entry name" value="CYCLIC DI-GMP PHOSPHODIESTERASE PA4108-RELATED"/>
    <property type="match status" value="1"/>
</dbReference>
<dbReference type="Pfam" id="PF13487">
    <property type="entry name" value="HD_5"/>
    <property type="match status" value="1"/>
</dbReference>
<dbReference type="SUPFAM" id="SSF109604">
    <property type="entry name" value="HD-domain/PDEase-like"/>
    <property type="match status" value="1"/>
</dbReference>
<dbReference type="AlphaFoldDB" id="A0A917ND31"/>
<dbReference type="EMBL" id="BMPZ01000007">
    <property type="protein sequence ID" value="GGI86002.1"/>
    <property type="molecule type" value="Genomic_DNA"/>
</dbReference>
<keyword evidence="3" id="KW-1185">Reference proteome</keyword>
<proteinExistence type="predicted"/>
<name>A0A917ND31_9GAMM</name>
<comment type="caution">
    <text evidence="2">The sequence shown here is derived from an EMBL/GenBank/DDBJ whole genome shotgun (WGS) entry which is preliminary data.</text>
</comment>
<dbReference type="PANTHER" id="PTHR43155:SF2">
    <property type="entry name" value="CYCLIC DI-GMP PHOSPHODIESTERASE PA4108"/>
    <property type="match status" value="1"/>
</dbReference>
<dbReference type="CDD" id="cd00077">
    <property type="entry name" value="HDc"/>
    <property type="match status" value="1"/>
</dbReference>
<dbReference type="Gene3D" id="1.10.3210.10">
    <property type="entry name" value="Hypothetical protein af1432"/>
    <property type="match status" value="1"/>
</dbReference>
<dbReference type="SMART" id="SM00471">
    <property type="entry name" value="HDc"/>
    <property type="match status" value="1"/>
</dbReference>
<dbReference type="NCBIfam" id="TIGR00277">
    <property type="entry name" value="HDIG"/>
    <property type="match status" value="1"/>
</dbReference>
<dbReference type="PROSITE" id="PS51832">
    <property type="entry name" value="HD_GYP"/>
    <property type="match status" value="1"/>
</dbReference>